<dbReference type="NCBIfam" id="TIGR03317">
    <property type="entry name" value="ygfZ_signature"/>
    <property type="match status" value="1"/>
</dbReference>
<name>A0A0H2M9T3_9PROT</name>
<dbReference type="InterPro" id="IPR027266">
    <property type="entry name" value="TrmE/GcvT-like"/>
</dbReference>
<evidence type="ECO:0000313" key="4">
    <source>
        <dbReference type="Proteomes" id="UP000035444"/>
    </source>
</evidence>
<feature type="domain" description="CAF17 C-terminal" evidence="2">
    <location>
        <begin position="227"/>
        <end position="293"/>
    </location>
</feature>
<dbReference type="RefSeq" id="WP_047765840.1">
    <property type="nucleotide sequence ID" value="NZ_LAQL01000019.1"/>
</dbReference>
<dbReference type="Pfam" id="PF25455">
    <property type="entry name" value="Beta-barrel_CAF17_C"/>
    <property type="match status" value="1"/>
</dbReference>
<dbReference type="PANTHER" id="PTHR22602">
    <property type="entry name" value="TRANSFERASE CAF17, MITOCHONDRIAL-RELATED"/>
    <property type="match status" value="1"/>
</dbReference>
<keyword evidence="4" id="KW-1185">Reference proteome</keyword>
<dbReference type="Proteomes" id="UP000035444">
    <property type="component" value="Unassembled WGS sequence"/>
</dbReference>
<dbReference type="GO" id="GO:0016226">
    <property type="term" value="P:iron-sulfur cluster assembly"/>
    <property type="evidence" value="ECO:0007669"/>
    <property type="project" value="TreeGrafter"/>
</dbReference>
<accession>A0A0H2M9T3</accession>
<dbReference type="InterPro" id="IPR045179">
    <property type="entry name" value="YgfZ/GcvT"/>
</dbReference>
<dbReference type="OrthoDB" id="9796287at2"/>
<proteinExistence type="predicted"/>
<evidence type="ECO:0000313" key="3">
    <source>
        <dbReference type="EMBL" id="KLN59093.1"/>
    </source>
</evidence>
<evidence type="ECO:0000256" key="1">
    <source>
        <dbReference type="ARBA" id="ARBA00022946"/>
    </source>
</evidence>
<dbReference type="PANTHER" id="PTHR22602:SF0">
    <property type="entry name" value="TRANSFERASE CAF17, MITOCHONDRIAL-RELATED"/>
    <property type="match status" value="1"/>
</dbReference>
<dbReference type="EMBL" id="LAQL01000019">
    <property type="protein sequence ID" value="KLN59093.1"/>
    <property type="molecule type" value="Genomic_DNA"/>
</dbReference>
<dbReference type="AlphaFoldDB" id="A0A0H2M9T3"/>
<comment type="caution">
    <text evidence="3">The sequence shown here is derived from an EMBL/GenBank/DDBJ whole genome shotgun (WGS) entry which is preliminary data.</text>
</comment>
<dbReference type="STRING" id="1489064.WH96_19075"/>
<evidence type="ECO:0000259" key="2">
    <source>
        <dbReference type="Pfam" id="PF25455"/>
    </source>
</evidence>
<sequence length="297" mass="32678">MSDIIAIKLEHRTVLKLDGDELIPFLQAVITQDVSQVTPTKSVWSALLTPQGKFLHDFFVTSSPDGGLFLDCEKERAADLLRRLKLYKMRSKATLEQTGDEYTVLALQGDDLCIRLGIPANKGASKEFFGGCIYIDPRHHALGARAIIPTENLTTFIEEYALKESTLENYDQARVALGIPDGSRDLEVEKSILLENGFNELGAIDWDKGCYIGQELTARTKYRALIKKRLVPVKLTGSLPVVGTDITNVGKNVGILRSLYGNQGLATLKIDALGSDQLLCGDANVTPELPDWIEITS</sequence>
<reference evidence="3 4" key="1">
    <citation type="submission" date="2015-03" db="EMBL/GenBank/DDBJ databases">
        <title>Genome Sequence of Kiloniella spongiae MEBiC09566, isolated from a marine sponge.</title>
        <authorList>
            <person name="Shao Z."/>
            <person name="Wang L."/>
            <person name="Li X."/>
        </authorList>
    </citation>
    <scope>NUCLEOTIDE SEQUENCE [LARGE SCALE GENOMIC DNA]</scope>
    <source>
        <strain evidence="3 4">MEBiC09566</strain>
    </source>
</reference>
<dbReference type="SUPFAM" id="SSF103025">
    <property type="entry name" value="Folate-binding domain"/>
    <property type="match status" value="1"/>
</dbReference>
<keyword evidence="1" id="KW-0809">Transit peptide</keyword>
<organism evidence="3 4">
    <name type="scientific">Kiloniella spongiae</name>
    <dbReference type="NCBI Taxonomy" id="1489064"/>
    <lineage>
        <taxon>Bacteria</taxon>
        <taxon>Pseudomonadati</taxon>
        <taxon>Pseudomonadota</taxon>
        <taxon>Alphaproteobacteria</taxon>
        <taxon>Rhodospirillales</taxon>
        <taxon>Kiloniellaceae</taxon>
        <taxon>Kiloniella</taxon>
    </lineage>
</organism>
<dbReference type="InterPro" id="IPR017703">
    <property type="entry name" value="YgfZ/GCV_T_CS"/>
</dbReference>
<gene>
    <name evidence="3" type="ORF">WH96_19075</name>
</gene>
<dbReference type="PATRIC" id="fig|1489064.4.peg.827"/>
<dbReference type="Gene3D" id="3.30.1360.120">
    <property type="entry name" value="Probable tRNA modification gtpase trme, domain 1"/>
    <property type="match status" value="1"/>
</dbReference>
<protein>
    <recommendedName>
        <fullName evidence="2">CAF17 C-terminal domain-containing protein</fullName>
    </recommendedName>
</protein>
<dbReference type="InterPro" id="IPR057460">
    <property type="entry name" value="CAF17_C"/>
</dbReference>